<organism evidence="3 4">
    <name type="scientific">Micromonospora rubida</name>
    <dbReference type="NCBI Taxonomy" id="2697657"/>
    <lineage>
        <taxon>Bacteria</taxon>
        <taxon>Bacillati</taxon>
        <taxon>Actinomycetota</taxon>
        <taxon>Actinomycetes</taxon>
        <taxon>Micromonosporales</taxon>
        <taxon>Micromonosporaceae</taxon>
        <taxon>Micromonospora</taxon>
    </lineage>
</organism>
<dbReference type="RefSeq" id="WP_396680334.1">
    <property type="nucleotide sequence ID" value="NZ_JBIRPU010000010.1"/>
</dbReference>
<evidence type="ECO:0008006" key="5">
    <source>
        <dbReference type="Google" id="ProtNLM"/>
    </source>
</evidence>
<sequence>MTALRATALLTLAALAAGCQSAEDDTEPAAAPATSASTAPTGTAAPTPSESPSAVTAANTDEVCRAVDKLILTGSKKIVADSADATRDEATNEELDARLKRTLAGLADDVREQASRAEDPQIEALITSTAKQLDAGARSASPVKWMSATFVNIPPKLARECRA</sequence>
<proteinExistence type="predicted"/>
<keyword evidence="4" id="KW-1185">Reference proteome</keyword>
<feature type="signal peptide" evidence="2">
    <location>
        <begin position="1"/>
        <end position="22"/>
    </location>
</feature>
<evidence type="ECO:0000256" key="1">
    <source>
        <dbReference type="SAM" id="MobiDB-lite"/>
    </source>
</evidence>
<protein>
    <recommendedName>
        <fullName evidence="5">Secreted protein</fullName>
    </recommendedName>
</protein>
<name>A0ABW7SKK4_9ACTN</name>
<dbReference type="PROSITE" id="PS51257">
    <property type="entry name" value="PROKAR_LIPOPROTEIN"/>
    <property type="match status" value="1"/>
</dbReference>
<evidence type="ECO:0000313" key="4">
    <source>
        <dbReference type="Proteomes" id="UP001611075"/>
    </source>
</evidence>
<feature type="region of interest" description="Disordered" evidence="1">
    <location>
        <begin position="20"/>
        <end position="58"/>
    </location>
</feature>
<reference evidence="3 4" key="1">
    <citation type="submission" date="2024-10" db="EMBL/GenBank/DDBJ databases">
        <title>The Natural Products Discovery Center: Release of the First 8490 Sequenced Strains for Exploring Actinobacteria Biosynthetic Diversity.</title>
        <authorList>
            <person name="Kalkreuter E."/>
            <person name="Kautsar S.A."/>
            <person name="Yang D."/>
            <person name="Bader C.D."/>
            <person name="Teijaro C.N."/>
            <person name="Fluegel L."/>
            <person name="Davis C.M."/>
            <person name="Simpson J.R."/>
            <person name="Lauterbach L."/>
            <person name="Steele A.D."/>
            <person name="Gui C."/>
            <person name="Meng S."/>
            <person name="Li G."/>
            <person name="Viehrig K."/>
            <person name="Ye F."/>
            <person name="Su P."/>
            <person name="Kiefer A.F."/>
            <person name="Nichols A."/>
            <person name="Cepeda A.J."/>
            <person name="Yan W."/>
            <person name="Fan B."/>
            <person name="Jiang Y."/>
            <person name="Adhikari A."/>
            <person name="Zheng C.-J."/>
            <person name="Schuster L."/>
            <person name="Cowan T.M."/>
            <person name="Smanski M.J."/>
            <person name="Chevrette M.G."/>
            <person name="De Carvalho L.P.S."/>
            <person name="Shen B."/>
        </authorList>
    </citation>
    <scope>NUCLEOTIDE SEQUENCE [LARGE SCALE GENOMIC DNA]</scope>
    <source>
        <strain evidence="3 4">NPDC021253</strain>
    </source>
</reference>
<dbReference type="Proteomes" id="UP001611075">
    <property type="component" value="Unassembled WGS sequence"/>
</dbReference>
<gene>
    <name evidence="3" type="ORF">ACH4OY_16260</name>
</gene>
<keyword evidence="2" id="KW-0732">Signal</keyword>
<evidence type="ECO:0000256" key="2">
    <source>
        <dbReference type="SAM" id="SignalP"/>
    </source>
</evidence>
<feature type="compositionally biased region" description="Low complexity" evidence="1">
    <location>
        <begin position="28"/>
        <end position="58"/>
    </location>
</feature>
<comment type="caution">
    <text evidence="3">The sequence shown here is derived from an EMBL/GenBank/DDBJ whole genome shotgun (WGS) entry which is preliminary data.</text>
</comment>
<feature type="chain" id="PRO_5046283827" description="Secreted protein" evidence="2">
    <location>
        <begin position="23"/>
        <end position="163"/>
    </location>
</feature>
<evidence type="ECO:0000313" key="3">
    <source>
        <dbReference type="EMBL" id="MFI0794218.1"/>
    </source>
</evidence>
<accession>A0ABW7SKK4</accession>
<dbReference type="EMBL" id="JBIRPU010000010">
    <property type="protein sequence ID" value="MFI0794218.1"/>
    <property type="molecule type" value="Genomic_DNA"/>
</dbReference>